<evidence type="ECO:0000256" key="3">
    <source>
        <dbReference type="ARBA" id="ARBA00022692"/>
    </source>
</evidence>
<feature type="transmembrane region" description="Helical" evidence="7">
    <location>
        <begin position="139"/>
        <end position="164"/>
    </location>
</feature>
<keyword evidence="5 7" id="KW-0472">Membrane</keyword>
<evidence type="ECO:0000313" key="9">
    <source>
        <dbReference type="EMBL" id="MEW9501132.1"/>
    </source>
</evidence>
<accession>A0ABV3Q1D0</accession>
<evidence type="ECO:0000256" key="7">
    <source>
        <dbReference type="SAM" id="Phobius"/>
    </source>
</evidence>
<reference evidence="9 10" key="1">
    <citation type="journal article" date="1979" name="Int. J. Syst. Evol. Microbiol.">
        <title>Bacillus globisporus subsp. marinus subsp. nov.</title>
        <authorList>
            <person name="Liu H."/>
        </authorList>
    </citation>
    <scope>NUCLEOTIDE SEQUENCE [LARGE SCALE GENOMIC DNA]</scope>
    <source>
        <strain evidence="9 10">DSM 1297</strain>
    </source>
</reference>
<name>A0ABV3Q1D0_9BACL</name>
<keyword evidence="10" id="KW-1185">Reference proteome</keyword>
<dbReference type="PANTHER" id="PTHR36115:SF9">
    <property type="entry name" value="LMO1584 PROTEIN"/>
    <property type="match status" value="1"/>
</dbReference>
<keyword evidence="2" id="KW-1003">Cell membrane</keyword>
<evidence type="ECO:0000256" key="5">
    <source>
        <dbReference type="ARBA" id="ARBA00023136"/>
    </source>
</evidence>
<dbReference type="InterPro" id="IPR010432">
    <property type="entry name" value="RDD"/>
</dbReference>
<dbReference type="Proteomes" id="UP001556040">
    <property type="component" value="Unassembled WGS sequence"/>
</dbReference>
<feature type="transmembrane region" description="Helical" evidence="7">
    <location>
        <begin position="87"/>
        <end position="110"/>
    </location>
</feature>
<comment type="caution">
    <text evidence="9">The sequence shown here is derived from an EMBL/GenBank/DDBJ whole genome shotgun (WGS) entry which is preliminary data.</text>
</comment>
<organism evidence="9 10">
    <name type="scientific">Jeotgalibacillus marinus</name>
    <dbReference type="NCBI Taxonomy" id="86667"/>
    <lineage>
        <taxon>Bacteria</taxon>
        <taxon>Bacillati</taxon>
        <taxon>Bacillota</taxon>
        <taxon>Bacilli</taxon>
        <taxon>Bacillales</taxon>
        <taxon>Caryophanaceae</taxon>
        <taxon>Jeotgalibacillus</taxon>
    </lineage>
</organism>
<evidence type="ECO:0000256" key="6">
    <source>
        <dbReference type="SAM" id="MobiDB-lite"/>
    </source>
</evidence>
<keyword evidence="4 7" id="KW-1133">Transmembrane helix</keyword>
<feature type="compositionally biased region" description="Polar residues" evidence="6">
    <location>
        <begin position="202"/>
        <end position="212"/>
    </location>
</feature>
<comment type="subcellular location">
    <subcellularLocation>
        <location evidence="1">Cell membrane</location>
        <topology evidence="1">Multi-pass membrane protein</topology>
    </subcellularLocation>
</comment>
<keyword evidence="3 7" id="KW-0812">Transmembrane</keyword>
<dbReference type="InterPro" id="IPR051791">
    <property type="entry name" value="Pra-immunoreactive"/>
</dbReference>
<evidence type="ECO:0000259" key="8">
    <source>
        <dbReference type="Pfam" id="PF06271"/>
    </source>
</evidence>
<evidence type="ECO:0000313" key="10">
    <source>
        <dbReference type="Proteomes" id="UP001556040"/>
    </source>
</evidence>
<gene>
    <name evidence="9" type="ORF">AB1471_04855</name>
</gene>
<evidence type="ECO:0000256" key="4">
    <source>
        <dbReference type="ARBA" id="ARBA00022989"/>
    </source>
</evidence>
<evidence type="ECO:0000256" key="1">
    <source>
        <dbReference type="ARBA" id="ARBA00004651"/>
    </source>
</evidence>
<feature type="compositionally biased region" description="Pro residues" evidence="6">
    <location>
        <begin position="187"/>
        <end position="196"/>
    </location>
</feature>
<sequence length="212" mass="23552">MVRNPAGFWIRIGAHLIESIMFIALYFIFGIISFGFILGIFDVIGFLYPLLLPVLWGGYTIGKYACQIRIVKVNGENVTLWTMIKRHIFGTLIYGGPFLFALIISILILWGNIEEFNSWTFEGYIEQIDEQIGVDSDSALIALLLLFFGVLGSFAVALISAIMVGARKDKRSIHDLVAGTYVTYDPPGEPTEPTGPAPSMEYTETIQPSDKS</sequence>
<evidence type="ECO:0000256" key="2">
    <source>
        <dbReference type="ARBA" id="ARBA00022475"/>
    </source>
</evidence>
<feature type="domain" description="RDD" evidence="8">
    <location>
        <begin position="6"/>
        <end position="110"/>
    </location>
</feature>
<dbReference type="EMBL" id="JBFMIA010000002">
    <property type="protein sequence ID" value="MEW9501132.1"/>
    <property type="molecule type" value="Genomic_DNA"/>
</dbReference>
<feature type="region of interest" description="Disordered" evidence="6">
    <location>
        <begin position="184"/>
        <end position="212"/>
    </location>
</feature>
<dbReference type="PANTHER" id="PTHR36115">
    <property type="entry name" value="PROLINE-RICH ANTIGEN HOMOLOG-RELATED"/>
    <property type="match status" value="1"/>
</dbReference>
<dbReference type="Pfam" id="PF06271">
    <property type="entry name" value="RDD"/>
    <property type="match status" value="1"/>
</dbReference>
<protein>
    <submittedName>
        <fullName evidence="9">RDD family protein</fullName>
    </submittedName>
</protein>
<proteinExistence type="predicted"/>
<dbReference type="RefSeq" id="WP_367778605.1">
    <property type="nucleotide sequence ID" value="NZ_JBFMIA010000002.1"/>
</dbReference>